<dbReference type="RefSeq" id="WP_119514934.1">
    <property type="nucleotide sequence ID" value="NZ_QXFK01000019.1"/>
</dbReference>
<proteinExistence type="predicted"/>
<dbReference type="InterPro" id="IPR018673">
    <property type="entry name" value="DUF2141"/>
</dbReference>
<dbReference type="EMBL" id="QXFK01000019">
    <property type="protein sequence ID" value="RIV76125.1"/>
    <property type="molecule type" value="Genomic_DNA"/>
</dbReference>
<dbReference type="Proteomes" id="UP000285092">
    <property type="component" value="Unassembled WGS sequence"/>
</dbReference>
<name>A0A418NE80_9SPHN</name>
<dbReference type="AlphaFoldDB" id="A0A418NE80"/>
<keyword evidence="3" id="KW-1185">Reference proteome</keyword>
<keyword evidence="1" id="KW-0732">Signal</keyword>
<evidence type="ECO:0000313" key="3">
    <source>
        <dbReference type="Proteomes" id="UP000285092"/>
    </source>
</evidence>
<reference evidence="2 3" key="1">
    <citation type="submission" date="2018-08" db="EMBL/GenBank/DDBJ databases">
        <title>Altererythrobacter sp.Ery1 and Ery12, the genome sequencing of novel strains in genus Alterythrobacter.</title>
        <authorList>
            <person name="Cheng H."/>
            <person name="Wu Y.-H."/>
            <person name="Fang C."/>
            <person name="Xu X.-W."/>
        </authorList>
    </citation>
    <scope>NUCLEOTIDE SEQUENCE [LARGE SCALE GENOMIC DNA]</scope>
    <source>
        <strain evidence="2 3">Ery1</strain>
    </source>
</reference>
<accession>A0A418NE80</accession>
<gene>
    <name evidence="2" type="ORF">D2V04_16700</name>
</gene>
<organism evidence="2 3">
    <name type="scientific">Pelagerythrobacter aerophilus</name>
    <dbReference type="NCBI Taxonomy" id="2306995"/>
    <lineage>
        <taxon>Bacteria</taxon>
        <taxon>Pseudomonadati</taxon>
        <taxon>Pseudomonadota</taxon>
        <taxon>Alphaproteobacteria</taxon>
        <taxon>Sphingomonadales</taxon>
        <taxon>Erythrobacteraceae</taxon>
        <taxon>Pelagerythrobacter</taxon>
    </lineage>
</organism>
<comment type="caution">
    <text evidence="2">The sequence shown here is derived from an EMBL/GenBank/DDBJ whole genome shotgun (WGS) entry which is preliminary data.</text>
</comment>
<dbReference type="Pfam" id="PF09912">
    <property type="entry name" value="DUF2141"/>
    <property type="match status" value="1"/>
</dbReference>
<feature type="signal peptide" evidence="1">
    <location>
        <begin position="1"/>
        <end position="27"/>
    </location>
</feature>
<evidence type="ECO:0000313" key="2">
    <source>
        <dbReference type="EMBL" id="RIV76125.1"/>
    </source>
</evidence>
<protein>
    <submittedName>
        <fullName evidence="2">DUF2141 domain-containing protein</fullName>
    </submittedName>
</protein>
<evidence type="ECO:0000256" key="1">
    <source>
        <dbReference type="SAM" id="SignalP"/>
    </source>
</evidence>
<feature type="chain" id="PRO_5019236385" evidence="1">
    <location>
        <begin position="28"/>
        <end position="165"/>
    </location>
</feature>
<dbReference type="OrthoDB" id="7189112at2"/>
<sequence length="165" mass="17515">MTLRKTLGIAAGAMLTAGLLATAPAQAYQQKISNDLGRCSAGSGPAVKVTVRGVKASRGTIRVQTYRGTSSEWLKKGKWLHRVEAPAQRGTMTFCLPVPAAGTYAVAVRHDLNGNGDTDLREDGGGMSNDPSINIFNLGKPSYTKTAFPVGDDVKSITINMKYWG</sequence>